<dbReference type="Pfam" id="PF17874">
    <property type="entry name" value="TPR_MalT"/>
    <property type="match status" value="1"/>
</dbReference>
<evidence type="ECO:0000256" key="2">
    <source>
        <dbReference type="ARBA" id="ARBA00023125"/>
    </source>
</evidence>
<dbReference type="InterPro" id="IPR016032">
    <property type="entry name" value="Sig_transdc_resp-reg_C-effctor"/>
</dbReference>
<name>A0A4Q4ZKS1_9ACTN</name>
<evidence type="ECO:0000259" key="5">
    <source>
        <dbReference type="PROSITE" id="PS50043"/>
    </source>
</evidence>
<dbReference type="InterPro" id="IPR000792">
    <property type="entry name" value="Tscrpt_reg_LuxR_C"/>
</dbReference>
<dbReference type="Gene3D" id="1.25.40.10">
    <property type="entry name" value="Tetratricopeptide repeat domain"/>
    <property type="match status" value="1"/>
</dbReference>
<reference evidence="6 7" key="1">
    <citation type="submission" date="2019-01" db="EMBL/GenBank/DDBJ databases">
        <title>Nocardioides guangzhouensis sp. nov., an actinobacterium isolated from soil.</title>
        <authorList>
            <person name="Fu Y."/>
            <person name="Cai Y."/>
            <person name="Lin Z."/>
            <person name="Chen P."/>
        </authorList>
    </citation>
    <scope>NUCLEOTIDE SEQUENCE [LARGE SCALE GENOMIC DNA]</scope>
    <source>
        <strain evidence="6 7">130</strain>
    </source>
</reference>
<dbReference type="PROSITE" id="PS50043">
    <property type="entry name" value="HTH_LUXR_2"/>
    <property type="match status" value="1"/>
</dbReference>
<protein>
    <submittedName>
        <fullName evidence="6">Helix-turn-helix transcriptional regulator</fullName>
    </submittedName>
</protein>
<dbReference type="Pfam" id="PF00196">
    <property type="entry name" value="GerE"/>
    <property type="match status" value="1"/>
</dbReference>
<dbReference type="Proteomes" id="UP000295198">
    <property type="component" value="Unassembled WGS sequence"/>
</dbReference>
<keyword evidence="2" id="KW-0238">DNA-binding</keyword>
<dbReference type="GO" id="GO:0006355">
    <property type="term" value="P:regulation of DNA-templated transcription"/>
    <property type="evidence" value="ECO:0007669"/>
    <property type="project" value="InterPro"/>
</dbReference>
<comment type="caution">
    <text evidence="6">The sequence shown here is derived from an EMBL/GenBank/DDBJ whole genome shotgun (WGS) entry which is preliminary data.</text>
</comment>
<dbReference type="GO" id="GO:0003677">
    <property type="term" value="F:DNA binding"/>
    <property type="evidence" value="ECO:0007669"/>
    <property type="project" value="UniProtKB-KW"/>
</dbReference>
<keyword evidence="1" id="KW-0805">Transcription regulation</keyword>
<dbReference type="InterPro" id="IPR041617">
    <property type="entry name" value="TPR_MalT"/>
</dbReference>
<dbReference type="OrthoDB" id="134985at2"/>
<dbReference type="SUPFAM" id="SSF48452">
    <property type="entry name" value="TPR-like"/>
    <property type="match status" value="1"/>
</dbReference>
<sequence length="921" mass="99449">MSGPLVESKLFVPAARSGIVTRPRITDRLPRAGGRLVLVSAPAGFGKTTLLADWLAGSDPDREFVTAWVSLDEGDRSASSFWTYVFAALDRAVPGVGEGALQQVRGGHEPTHGVLAGLVNELSVLPGEVRLVLDDYHLAEGPGVRSGMTFLVDHLPPQLCLVISTRADPALPLARLRVRGELSEVRAADLRFTTEETDAYLNDTGGLDLAAGDIAALEARTEGWVAALQLAALSLRGRSDPSAFVAGFAGDDRFVVDYLLEEVLDRQPGPVRRFLLETSVLDRLSGLLCDAVTGGSDGTVMLERLERANLFLVPLDDQRRWYRYHHLFADLLRSRLVLDDGGADGVAELHRRASAWYDQTGHAVSAVRHALAAGDVDRAAELVELAVPGLRRDREEATLRRWIRELPDAVVQRRPVLAAGFIGALMSTNEFDEAERRLADLERLLGPSAEEPSAVAERPGLVVVDTAELARVPGCLELWRAGLALVGGDLAGTVRHARRAVELAPVSDDLTRASAAALAGLASWTVGDLDGAHRGYTDAAAGLGRLGYVADVLGCSTTLADLETTQGKLRQAKETCEQALLLAAGNPSLRGTRDMHTCLAELAVQRNDLTTADEHLRRAEELGEQAGMPRNPYRWRAAMALLRDAEGDREAALGLLAEAERVYVGDFAPDVRPVPAMRARLLAAHGDLPAARAWARERGLVPGNRLSYLREYEHVTLAMILLAEHISDGTTQAPEDAIGLLERLLAAAETGARDGTVIEVLTLLARAHHAAHDETSALEALERALDLAEPEGYARVFLDGGSSMTQLLSTLNRRRPGRPYLRQLLDAARPTFQSSDAEPATGVSSASTDQLVDPLTRRERDVLRMLASELDGPGIARELVLSLNTVRTHTKNLYAKLGVTNRRAAVNRAHQLNLISRTNAD</sequence>
<dbReference type="RefSeq" id="WP_134713101.1">
    <property type="nucleotide sequence ID" value="NZ_SDKM01000001.1"/>
</dbReference>
<accession>A0A4Q4ZKS1</accession>
<keyword evidence="7" id="KW-1185">Reference proteome</keyword>
<dbReference type="InterPro" id="IPR036388">
    <property type="entry name" value="WH-like_DNA-bd_sf"/>
</dbReference>
<feature type="compositionally biased region" description="Polar residues" evidence="4">
    <location>
        <begin position="832"/>
        <end position="850"/>
    </location>
</feature>
<dbReference type="InterPro" id="IPR011990">
    <property type="entry name" value="TPR-like_helical_dom_sf"/>
</dbReference>
<gene>
    <name evidence="6" type="ORF">EKO23_00885</name>
</gene>
<evidence type="ECO:0000313" key="7">
    <source>
        <dbReference type="Proteomes" id="UP000295198"/>
    </source>
</evidence>
<dbReference type="InterPro" id="IPR059106">
    <property type="entry name" value="WHD_MalT"/>
</dbReference>
<evidence type="ECO:0000256" key="3">
    <source>
        <dbReference type="ARBA" id="ARBA00023163"/>
    </source>
</evidence>
<dbReference type="AlphaFoldDB" id="A0A4Q4ZKS1"/>
<dbReference type="SUPFAM" id="SSF46894">
    <property type="entry name" value="C-terminal effector domain of the bipartite response regulators"/>
    <property type="match status" value="1"/>
</dbReference>
<dbReference type="CDD" id="cd06170">
    <property type="entry name" value="LuxR_C_like"/>
    <property type="match status" value="1"/>
</dbReference>
<evidence type="ECO:0000256" key="1">
    <source>
        <dbReference type="ARBA" id="ARBA00023015"/>
    </source>
</evidence>
<feature type="region of interest" description="Disordered" evidence="4">
    <location>
        <begin position="832"/>
        <end position="851"/>
    </location>
</feature>
<evidence type="ECO:0000256" key="4">
    <source>
        <dbReference type="SAM" id="MobiDB-lite"/>
    </source>
</evidence>
<dbReference type="PANTHER" id="PTHR44688:SF16">
    <property type="entry name" value="DNA-BINDING TRANSCRIPTIONAL ACTIVATOR DEVR_DOSR"/>
    <property type="match status" value="1"/>
</dbReference>
<evidence type="ECO:0000313" key="6">
    <source>
        <dbReference type="EMBL" id="RYP89017.1"/>
    </source>
</evidence>
<dbReference type="SMART" id="SM00421">
    <property type="entry name" value="HTH_LUXR"/>
    <property type="match status" value="1"/>
</dbReference>
<proteinExistence type="predicted"/>
<dbReference type="Pfam" id="PF25873">
    <property type="entry name" value="WHD_MalT"/>
    <property type="match status" value="1"/>
</dbReference>
<dbReference type="EMBL" id="SDKM01000001">
    <property type="protein sequence ID" value="RYP89017.1"/>
    <property type="molecule type" value="Genomic_DNA"/>
</dbReference>
<feature type="domain" description="HTH luxR-type" evidence="5">
    <location>
        <begin position="848"/>
        <end position="913"/>
    </location>
</feature>
<organism evidence="6 7">
    <name type="scientific">Nocardioides guangzhouensis</name>
    <dbReference type="NCBI Taxonomy" id="2497878"/>
    <lineage>
        <taxon>Bacteria</taxon>
        <taxon>Bacillati</taxon>
        <taxon>Actinomycetota</taxon>
        <taxon>Actinomycetes</taxon>
        <taxon>Propionibacteriales</taxon>
        <taxon>Nocardioidaceae</taxon>
        <taxon>Nocardioides</taxon>
    </lineage>
</organism>
<keyword evidence="3" id="KW-0804">Transcription</keyword>
<dbReference type="Gene3D" id="1.10.10.10">
    <property type="entry name" value="Winged helix-like DNA-binding domain superfamily/Winged helix DNA-binding domain"/>
    <property type="match status" value="1"/>
</dbReference>
<dbReference type="PANTHER" id="PTHR44688">
    <property type="entry name" value="DNA-BINDING TRANSCRIPTIONAL ACTIVATOR DEVR_DOSR"/>
    <property type="match status" value="1"/>
</dbReference>